<dbReference type="Pfam" id="PF14240">
    <property type="entry name" value="YHYH"/>
    <property type="match status" value="1"/>
</dbReference>
<feature type="signal peptide" evidence="1">
    <location>
        <begin position="1"/>
        <end position="24"/>
    </location>
</feature>
<feature type="chain" id="PRO_5028103822" description="YHYH domain-containing protein" evidence="1">
    <location>
        <begin position="25"/>
        <end position="308"/>
    </location>
</feature>
<organism evidence="3">
    <name type="scientific">uncultured Aureispira sp</name>
    <dbReference type="NCBI Taxonomy" id="1331704"/>
    <lineage>
        <taxon>Bacteria</taxon>
        <taxon>Pseudomonadati</taxon>
        <taxon>Bacteroidota</taxon>
        <taxon>Saprospiria</taxon>
        <taxon>Saprospirales</taxon>
        <taxon>Saprospiraceae</taxon>
        <taxon>Aureispira</taxon>
        <taxon>environmental samples</taxon>
    </lineage>
</organism>
<evidence type="ECO:0000259" key="2">
    <source>
        <dbReference type="Pfam" id="PF14240"/>
    </source>
</evidence>
<name>A0A6S6TYA2_9BACT</name>
<evidence type="ECO:0000313" key="3">
    <source>
        <dbReference type="EMBL" id="CAA6824415.1"/>
    </source>
</evidence>
<dbReference type="EMBL" id="CACVAQ010000344">
    <property type="protein sequence ID" value="CAA6824415.1"/>
    <property type="molecule type" value="Genomic_DNA"/>
</dbReference>
<keyword evidence="1" id="KW-0732">Signal</keyword>
<accession>A0A6S6TYA2</accession>
<proteinExistence type="predicted"/>
<reference evidence="3" key="1">
    <citation type="submission" date="2020-01" db="EMBL/GenBank/DDBJ databases">
        <authorList>
            <person name="Meier V. D."/>
            <person name="Meier V D."/>
        </authorList>
    </citation>
    <scope>NUCLEOTIDE SEQUENCE</scope>
    <source>
        <strain evidence="3">HLG_WM_MAG_10</strain>
    </source>
</reference>
<dbReference type="InterPro" id="IPR025924">
    <property type="entry name" value="YHYH_dom"/>
</dbReference>
<feature type="domain" description="YHYH" evidence="2">
    <location>
        <begin position="93"/>
        <end position="299"/>
    </location>
</feature>
<sequence length="308" mass="32759">MNYISPLLLALAAVFCLTACQEEAVDCTPTKSLDSSRGACGETLTPASAYSESLNGTTRTITANSIPNHLVGLFGGGQGSLNPNAITAQNESYDITTNPTVAASKTELLGSTGPVASFGVLMNGVELDPVAAEPWPHEGMMAANVNWTWNYEALNVNLGLDCNSAHVQPTGKYHYHGTPQLYLDALNVTGTRMVQVGWAADGFPIYYKYGYSDAQDSNSTVVALTSSYQLKSGERPGDGTDGPCGTYNGIYSNDYEYVSTLGLLDACNGRTGVTPEFPGGTYYYVITDEFPSIPRCLVGTPSTDFNLR</sequence>
<dbReference type="AlphaFoldDB" id="A0A6S6TYA2"/>
<protein>
    <recommendedName>
        <fullName evidence="2">YHYH domain-containing protein</fullName>
    </recommendedName>
</protein>
<gene>
    <name evidence="3" type="ORF">HELGO_WM19495</name>
</gene>
<evidence type="ECO:0000256" key="1">
    <source>
        <dbReference type="SAM" id="SignalP"/>
    </source>
</evidence>